<dbReference type="PANTHER" id="PTHR10629">
    <property type="entry name" value="CYTOSINE-SPECIFIC METHYLTRANSFERASE"/>
    <property type="match status" value="1"/>
</dbReference>
<evidence type="ECO:0000256" key="1">
    <source>
        <dbReference type="ARBA" id="ARBA00022603"/>
    </source>
</evidence>
<dbReference type="InterPro" id="IPR031303">
    <property type="entry name" value="C5_meth_CS"/>
</dbReference>
<dbReference type="SUPFAM" id="SSF53335">
    <property type="entry name" value="S-adenosyl-L-methionine-dependent methyltransferases"/>
    <property type="match status" value="1"/>
</dbReference>
<keyword evidence="9" id="KW-1185">Reference proteome</keyword>
<accession>A0ABT1ZB27</accession>
<dbReference type="InterPro" id="IPR029063">
    <property type="entry name" value="SAM-dependent_MTases_sf"/>
</dbReference>
<dbReference type="PANTHER" id="PTHR10629:SF52">
    <property type="entry name" value="DNA (CYTOSINE-5)-METHYLTRANSFERASE 1"/>
    <property type="match status" value="1"/>
</dbReference>
<proteinExistence type="inferred from homology"/>
<dbReference type="Proteomes" id="UP001204320">
    <property type="component" value="Unassembled WGS sequence"/>
</dbReference>
<dbReference type="GO" id="GO:0032259">
    <property type="term" value="P:methylation"/>
    <property type="evidence" value="ECO:0007669"/>
    <property type="project" value="UniProtKB-KW"/>
</dbReference>
<keyword evidence="1 5" id="KW-0489">Methyltransferase</keyword>
<dbReference type="PRINTS" id="PR00105">
    <property type="entry name" value="C5METTRFRASE"/>
</dbReference>
<reference evidence="8 9" key="1">
    <citation type="submission" date="2022-08" db="EMBL/GenBank/DDBJ databases">
        <title>Tractidigestivibacter montrealensis type strain KD21.</title>
        <authorList>
            <person name="Diop K."/>
            <person name="Richard C."/>
            <person name="Routy B."/>
        </authorList>
    </citation>
    <scope>NUCLEOTIDE SEQUENCE [LARGE SCALE GENOMIC DNA]</scope>
    <source>
        <strain evidence="8 9">KD21</strain>
    </source>
</reference>
<dbReference type="InterPro" id="IPR050390">
    <property type="entry name" value="C5-Methyltransferase"/>
</dbReference>
<dbReference type="CDD" id="cd00315">
    <property type="entry name" value="Cyt_C5_DNA_methylase"/>
    <property type="match status" value="1"/>
</dbReference>
<dbReference type="PROSITE" id="PS00094">
    <property type="entry name" value="C5_MTASE_1"/>
    <property type="match status" value="1"/>
</dbReference>
<comment type="caution">
    <text evidence="8">The sequence shown here is derived from an EMBL/GenBank/DDBJ whole genome shotgun (WGS) entry which is preliminary data.</text>
</comment>
<dbReference type="PROSITE" id="PS51679">
    <property type="entry name" value="SAM_MT_C5"/>
    <property type="match status" value="1"/>
</dbReference>
<dbReference type="Pfam" id="PF00145">
    <property type="entry name" value="DNA_methylase"/>
    <property type="match status" value="2"/>
</dbReference>
<dbReference type="InterPro" id="IPR001525">
    <property type="entry name" value="C5_MeTfrase"/>
</dbReference>
<evidence type="ECO:0000256" key="7">
    <source>
        <dbReference type="RuleBase" id="RU000417"/>
    </source>
</evidence>
<comment type="catalytic activity">
    <reaction evidence="7">
        <text>a 2'-deoxycytidine in DNA + S-adenosyl-L-methionine = a 5-methyl-2'-deoxycytidine in DNA + S-adenosyl-L-homocysteine + H(+)</text>
        <dbReference type="Rhea" id="RHEA:13681"/>
        <dbReference type="Rhea" id="RHEA-COMP:11369"/>
        <dbReference type="Rhea" id="RHEA-COMP:11370"/>
        <dbReference type="ChEBI" id="CHEBI:15378"/>
        <dbReference type="ChEBI" id="CHEBI:57856"/>
        <dbReference type="ChEBI" id="CHEBI:59789"/>
        <dbReference type="ChEBI" id="CHEBI:85452"/>
        <dbReference type="ChEBI" id="CHEBI:85454"/>
        <dbReference type="EC" id="2.1.1.37"/>
    </reaction>
</comment>
<evidence type="ECO:0000256" key="4">
    <source>
        <dbReference type="ARBA" id="ARBA00022747"/>
    </source>
</evidence>
<organism evidence="8 9">
    <name type="scientific">Tractidigestivibacter montrealensis</name>
    <dbReference type="NCBI Taxonomy" id="2972466"/>
    <lineage>
        <taxon>Bacteria</taxon>
        <taxon>Bacillati</taxon>
        <taxon>Actinomycetota</taxon>
        <taxon>Coriobacteriia</taxon>
        <taxon>Coriobacteriales</taxon>
        <taxon>Atopobiaceae</taxon>
        <taxon>Tractidigestivibacter</taxon>
    </lineage>
</organism>
<keyword evidence="2 5" id="KW-0808">Transferase</keyword>
<dbReference type="NCBIfam" id="TIGR00675">
    <property type="entry name" value="dcm"/>
    <property type="match status" value="1"/>
</dbReference>
<evidence type="ECO:0000313" key="8">
    <source>
        <dbReference type="EMBL" id="MCR9037418.1"/>
    </source>
</evidence>
<evidence type="ECO:0000256" key="6">
    <source>
        <dbReference type="RuleBase" id="RU000416"/>
    </source>
</evidence>
<keyword evidence="3 5" id="KW-0949">S-adenosyl-L-methionine</keyword>
<protein>
    <recommendedName>
        <fullName evidence="7">Cytosine-specific methyltransferase</fullName>
        <ecNumber evidence="7">2.1.1.37</ecNumber>
    </recommendedName>
</protein>
<dbReference type="GO" id="GO:0008168">
    <property type="term" value="F:methyltransferase activity"/>
    <property type="evidence" value="ECO:0007669"/>
    <property type="project" value="UniProtKB-KW"/>
</dbReference>
<dbReference type="RefSeq" id="WP_258499811.1">
    <property type="nucleotide sequence ID" value="NZ_JANSKA010000010.1"/>
</dbReference>
<dbReference type="InterPro" id="IPR018117">
    <property type="entry name" value="C5_DNA_meth_AS"/>
</dbReference>
<dbReference type="EC" id="2.1.1.37" evidence="7"/>
<evidence type="ECO:0000256" key="5">
    <source>
        <dbReference type="PROSITE-ProRule" id="PRU01016"/>
    </source>
</evidence>
<feature type="active site" evidence="5">
    <location>
        <position position="133"/>
    </location>
</feature>
<evidence type="ECO:0000313" key="9">
    <source>
        <dbReference type="Proteomes" id="UP001204320"/>
    </source>
</evidence>
<name>A0ABT1ZB27_9ACTN</name>
<dbReference type="PROSITE" id="PS00095">
    <property type="entry name" value="C5_MTASE_2"/>
    <property type="match status" value="1"/>
</dbReference>
<dbReference type="Gene3D" id="3.90.120.10">
    <property type="entry name" value="DNA Methylase, subunit A, domain 2"/>
    <property type="match status" value="1"/>
</dbReference>
<keyword evidence="4" id="KW-0680">Restriction system</keyword>
<dbReference type="Gene3D" id="3.40.50.150">
    <property type="entry name" value="Vaccinia Virus protein VP39"/>
    <property type="match status" value="1"/>
</dbReference>
<sequence>MLVSLSDYASIQNRSADTIRRLAEQGRLVTAKKIGRNWVVDDSEPYPCNHTKWTVASLFSGCGGLDLGFVGGFEFLNHYYSRLPFDIVWANELNPAACSTYEFNLGKIIQGDVNEKLDSLPSTVDVVIGGFPCQDISINGKMKGIKGERSSLYIAIVEAVKRTHPKVFVAENVGSLFLKSNSESFKKIVEDFGSLGYNLNIHRYDASKYGVPQTRDRVFIVGTQQNLPEFCPPKETTPDNPITAQQAIGDLEEMDWNKDFSHIWSKAKRSSEQGNRHLIADRPGYTIRAECHGNIQYHYSLPRRISMREAARIQSFPDTFKFVSGLRETERQIGNAVPPVLAWHLAKSVAVTLGGIKQDGSKAL</sequence>
<evidence type="ECO:0000256" key="2">
    <source>
        <dbReference type="ARBA" id="ARBA00022679"/>
    </source>
</evidence>
<gene>
    <name evidence="8" type="ORF">NVS32_10735</name>
</gene>
<comment type="similarity">
    <text evidence="5 6">Belongs to the class I-like SAM-binding methyltransferase superfamily. C5-methyltransferase family.</text>
</comment>
<evidence type="ECO:0000256" key="3">
    <source>
        <dbReference type="ARBA" id="ARBA00022691"/>
    </source>
</evidence>
<dbReference type="EMBL" id="JANSKA010000010">
    <property type="protein sequence ID" value="MCR9037418.1"/>
    <property type="molecule type" value="Genomic_DNA"/>
</dbReference>